<dbReference type="InParanoid" id="M1D9D1"/>
<accession>M1D9D1</accession>
<proteinExistence type="predicted"/>
<sequence>MFHRGNTNVFFLPGLVTVMCKRARVLLLDTDEVLPMDPHFHPLLIRQASTSRSKRRKLDMVSSSQAAVEADDEGGKDDKATTLSLPSTRGDWKAPMLAPLQFHPPLPSRLRFSTASCDMSGGRV</sequence>
<protein>
    <submittedName>
        <fullName evidence="2">Uncharacterized protein</fullName>
    </submittedName>
</protein>
<reference evidence="3" key="1">
    <citation type="journal article" date="2011" name="Nature">
        <title>Genome sequence and analysis of the tuber crop potato.</title>
        <authorList>
            <consortium name="The Potato Genome Sequencing Consortium"/>
        </authorList>
    </citation>
    <scope>NUCLEOTIDE SEQUENCE [LARGE SCALE GENOMIC DNA]</scope>
    <source>
        <strain evidence="3">cv. DM1-3 516 R44</strain>
    </source>
</reference>
<dbReference type="PaxDb" id="4113-PGSC0003DMT400085372"/>
<organism evidence="2 3">
    <name type="scientific">Solanum tuberosum</name>
    <name type="common">Potato</name>
    <dbReference type="NCBI Taxonomy" id="4113"/>
    <lineage>
        <taxon>Eukaryota</taxon>
        <taxon>Viridiplantae</taxon>
        <taxon>Streptophyta</taxon>
        <taxon>Embryophyta</taxon>
        <taxon>Tracheophyta</taxon>
        <taxon>Spermatophyta</taxon>
        <taxon>Magnoliopsida</taxon>
        <taxon>eudicotyledons</taxon>
        <taxon>Gunneridae</taxon>
        <taxon>Pentapetalae</taxon>
        <taxon>asterids</taxon>
        <taxon>lamiids</taxon>
        <taxon>Solanales</taxon>
        <taxon>Solanaceae</taxon>
        <taxon>Solanoideae</taxon>
        <taxon>Solaneae</taxon>
        <taxon>Solanum</taxon>
    </lineage>
</organism>
<dbReference type="AlphaFoldDB" id="M1D9D1"/>
<dbReference type="EnsemblPlants" id="PGSC0003DMT400085372">
    <property type="protein sequence ID" value="PGSC0003DMT400085372"/>
    <property type="gene ID" value="PGSC0003DMG400034943"/>
</dbReference>
<name>M1D9D1_SOLTU</name>
<dbReference type="Gramene" id="PGSC0003DMT400085372">
    <property type="protein sequence ID" value="PGSC0003DMT400085372"/>
    <property type="gene ID" value="PGSC0003DMG400034943"/>
</dbReference>
<feature type="region of interest" description="Disordered" evidence="1">
    <location>
        <begin position="49"/>
        <end position="88"/>
    </location>
</feature>
<evidence type="ECO:0000256" key="1">
    <source>
        <dbReference type="SAM" id="MobiDB-lite"/>
    </source>
</evidence>
<evidence type="ECO:0000313" key="3">
    <source>
        <dbReference type="Proteomes" id="UP000011115"/>
    </source>
</evidence>
<evidence type="ECO:0000313" key="2">
    <source>
        <dbReference type="EnsemblPlants" id="PGSC0003DMT400085372"/>
    </source>
</evidence>
<keyword evidence="3" id="KW-1185">Reference proteome</keyword>
<reference evidence="2" key="2">
    <citation type="submission" date="2015-06" db="UniProtKB">
        <authorList>
            <consortium name="EnsemblPlants"/>
        </authorList>
    </citation>
    <scope>IDENTIFICATION</scope>
    <source>
        <strain evidence="2">DM1-3 516 R44</strain>
    </source>
</reference>
<dbReference type="Proteomes" id="UP000011115">
    <property type="component" value="Unassembled WGS sequence"/>
</dbReference>
<dbReference type="HOGENOM" id="CLU_2007966_0_0_1"/>